<dbReference type="PROSITE" id="PS50048">
    <property type="entry name" value="ZN2_CY6_FUNGAL_2"/>
    <property type="match status" value="1"/>
</dbReference>
<accession>A0A9P8U8K6</accession>
<proteinExistence type="predicted"/>
<dbReference type="SMART" id="SM00066">
    <property type="entry name" value="GAL4"/>
    <property type="match status" value="1"/>
</dbReference>
<dbReference type="InterPro" id="IPR001138">
    <property type="entry name" value="Zn2Cys6_DnaBD"/>
</dbReference>
<sequence>MQTQKRCWNCRDRKTACDRSRPTCRKCRERKETCLGYGIKLSWPRENDRRRFTRAKGHCLFPVQSGDLEFVNTSSEDIEVSQQLSRLHHSPKSYEMMWLSQLPRMTMGRADCTLTPPNGVTPVARLISSSYDADDLYGLLLRLSINDDEKPTLATRHAISALSYQHLDKDKALVYQTNAVCALQSSIEALVPSRAIQTMAASMLLSIFETLNFDSSSLGWSIFFCGTKTIARLVTQLHGTHYGDEALILDWIFYHDAMYKFSIRHWIKKDDDQTQLAGLTKVISKAIFAPERQTVVPILGCSLELLDLVCQAVDAVFDRDDPRHLSKAHIETIRSLEIRTRNAEQRHTSVSETALLELSYAANIAELYRLATLVYLCRVGRGAPHDSQGVQELVKESFTLLDRIKFCERPWPLFVIALEARTEESRQTVLTVLEESLRRRPLGSVYLTSRMIRDAWVQQDLRDGDIDPLILYNLVVSRNRVPPSFA</sequence>
<name>A0A9P8U8K6_9PEZI</name>
<dbReference type="PANTHER" id="PTHR37534">
    <property type="entry name" value="TRANSCRIPTIONAL ACTIVATOR PROTEIN UGA3"/>
    <property type="match status" value="1"/>
</dbReference>
<dbReference type="CDD" id="cd00067">
    <property type="entry name" value="GAL4"/>
    <property type="match status" value="1"/>
</dbReference>
<dbReference type="OrthoDB" id="6730379at2759"/>
<organism evidence="4 5">
    <name type="scientific">Truncatella angustata</name>
    <dbReference type="NCBI Taxonomy" id="152316"/>
    <lineage>
        <taxon>Eukaryota</taxon>
        <taxon>Fungi</taxon>
        <taxon>Dikarya</taxon>
        <taxon>Ascomycota</taxon>
        <taxon>Pezizomycotina</taxon>
        <taxon>Sordariomycetes</taxon>
        <taxon>Xylariomycetidae</taxon>
        <taxon>Amphisphaeriales</taxon>
        <taxon>Sporocadaceae</taxon>
        <taxon>Truncatella</taxon>
    </lineage>
</organism>
<evidence type="ECO:0000256" key="2">
    <source>
        <dbReference type="ARBA" id="ARBA00023242"/>
    </source>
</evidence>
<keyword evidence="2" id="KW-0539">Nucleus</keyword>
<comment type="subcellular location">
    <subcellularLocation>
        <location evidence="1">Nucleus</location>
    </subcellularLocation>
</comment>
<evidence type="ECO:0000313" key="5">
    <source>
        <dbReference type="Proteomes" id="UP000758603"/>
    </source>
</evidence>
<dbReference type="EMBL" id="JAGPXC010000011">
    <property type="protein sequence ID" value="KAH6645304.1"/>
    <property type="molecule type" value="Genomic_DNA"/>
</dbReference>
<reference evidence="4" key="1">
    <citation type="journal article" date="2021" name="Nat. Commun.">
        <title>Genetic determinants of endophytism in the Arabidopsis root mycobiome.</title>
        <authorList>
            <person name="Mesny F."/>
            <person name="Miyauchi S."/>
            <person name="Thiergart T."/>
            <person name="Pickel B."/>
            <person name="Atanasova L."/>
            <person name="Karlsson M."/>
            <person name="Huettel B."/>
            <person name="Barry K.W."/>
            <person name="Haridas S."/>
            <person name="Chen C."/>
            <person name="Bauer D."/>
            <person name="Andreopoulos W."/>
            <person name="Pangilinan J."/>
            <person name="LaButti K."/>
            <person name="Riley R."/>
            <person name="Lipzen A."/>
            <person name="Clum A."/>
            <person name="Drula E."/>
            <person name="Henrissat B."/>
            <person name="Kohler A."/>
            <person name="Grigoriev I.V."/>
            <person name="Martin F.M."/>
            <person name="Hacquard S."/>
        </authorList>
    </citation>
    <scope>NUCLEOTIDE SEQUENCE</scope>
    <source>
        <strain evidence="4">MPI-SDFR-AT-0073</strain>
    </source>
</reference>
<dbReference type="InterPro" id="IPR021858">
    <property type="entry name" value="Fun_TF"/>
</dbReference>
<gene>
    <name evidence="4" type="ORF">BKA67DRAFT_584755</name>
</gene>
<dbReference type="SUPFAM" id="SSF57701">
    <property type="entry name" value="Zn2/Cys6 DNA-binding domain"/>
    <property type="match status" value="1"/>
</dbReference>
<dbReference type="Pfam" id="PF00172">
    <property type="entry name" value="Zn_clus"/>
    <property type="match status" value="1"/>
</dbReference>
<dbReference type="GeneID" id="70133051"/>
<evidence type="ECO:0000259" key="3">
    <source>
        <dbReference type="PROSITE" id="PS50048"/>
    </source>
</evidence>
<dbReference type="GO" id="GO:0000981">
    <property type="term" value="F:DNA-binding transcription factor activity, RNA polymerase II-specific"/>
    <property type="evidence" value="ECO:0007669"/>
    <property type="project" value="InterPro"/>
</dbReference>
<dbReference type="Gene3D" id="4.10.240.10">
    <property type="entry name" value="Zn(2)-C6 fungal-type DNA-binding domain"/>
    <property type="match status" value="1"/>
</dbReference>
<keyword evidence="5" id="KW-1185">Reference proteome</keyword>
<dbReference type="RefSeq" id="XP_045951818.1">
    <property type="nucleotide sequence ID" value="XM_046104160.1"/>
</dbReference>
<dbReference type="Proteomes" id="UP000758603">
    <property type="component" value="Unassembled WGS sequence"/>
</dbReference>
<comment type="caution">
    <text evidence="4">The sequence shown here is derived from an EMBL/GenBank/DDBJ whole genome shotgun (WGS) entry which is preliminary data.</text>
</comment>
<evidence type="ECO:0000313" key="4">
    <source>
        <dbReference type="EMBL" id="KAH6645304.1"/>
    </source>
</evidence>
<dbReference type="PANTHER" id="PTHR37534:SF39">
    <property type="entry name" value="TRANSCRIPTION FACTOR DOMAIN-CONTAINING PROTEIN"/>
    <property type="match status" value="1"/>
</dbReference>
<protein>
    <submittedName>
        <fullName evidence="4">Fungal-specific transcription factor domain-containing protein</fullName>
    </submittedName>
</protein>
<feature type="domain" description="Zn(2)-C6 fungal-type" evidence="3">
    <location>
        <begin position="6"/>
        <end position="34"/>
    </location>
</feature>
<dbReference type="Pfam" id="PF11951">
    <property type="entry name" value="Fungal_trans_2"/>
    <property type="match status" value="1"/>
</dbReference>
<dbReference type="GO" id="GO:0045944">
    <property type="term" value="P:positive regulation of transcription by RNA polymerase II"/>
    <property type="evidence" value="ECO:0007669"/>
    <property type="project" value="TreeGrafter"/>
</dbReference>
<dbReference type="GO" id="GO:0005634">
    <property type="term" value="C:nucleus"/>
    <property type="evidence" value="ECO:0007669"/>
    <property type="project" value="UniProtKB-SubCell"/>
</dbReference>
<evidence type="ECO:0000256" key="1">
    <source>
        <dbReference type="ARBA" id="ARBA00004123"/>
    </source>
</evidence>
<dbReference type="GO" id="GO:0008270">
    <property type="term" value="F:zinc ion binding"/>
    <property type="evidence" value="ECO:0007669"/>
    <property type="project" value="InterPro"/>
</dbReference>
<dbReference type="GO" id="GO:0000976">
    <property type="term" value="F:transcription cis-regulatory region binding"/>
    <property type="evidence" value="ECO:0007669"/>
    <property type="project" value="TreeGrafter"/>
</dbReference>
<dbReference type="InterPro" id="IPR036864">
    <property type="entry name" value="Zn2-C6_fun-type_DNA-bd_sf"/>
</dbReference>
<dbReference type="AlphaFoldDB" id="A0A9P8U8K6"/>